<keyword evidence="2" id="KW-1133">Transmembrane helix</keyword>
<evidence type="ECO:0000313" key="4">
    <source>
        <dbReference type="Proteomes" id="UP001152523"/>
    </source>
</evidence>
<feature type="transmembrane region" description="Helical" evidence="2">
    <location>
        <begin position="39"/>
        <end position="57"/>
    </location>
</feature>
<evidence type="ECO:0000313" key="3">
    <source>
        <dbReference type="EMBL" id="CAH9075414.1"/>
    </source>
</evidence>
<comment type="caution">
    <text evidence="3">The sequence shown here is derived from an EMBL/GenBank/DDBJ whole genome shotgun (WGS) entry which is preliminary data.</text>
</comment>
<protein>
    <submittedName>
        <fullName evidence="3">Uncharacterized protein</fullName>
    </submittedName>
</protein>
<evidence type="ECO:0000256" key="1">
    <source>
        <dbReference type="SAM" id="MobiDB-lite"/>
    </source>
</evidence>
<dbReference type="EMBL" id="CAMAPF010000028">
    <property type="protein sequence ID" value="CAH9075414.1"/>
    <property type="molecule type" value="Genomic_DNA"/>
</dbReference>
<keyword evidence="2" id="KW-0812">Transmembrane</keyword>
<keyword evidence="4" id="KW-1185">Reference proteome</keyword>
<sequence length="126" mass="13929">MEFDFVKPIWGVYGFHFFLITHPTISLSICMATLKSQPMLLFLAAFLLISSSILPQSSLSSAHPHTNTAMRSTPTPPSISSTTELHPSRKRLPRSLRNPSSTQKPPDYGASYHEVPGGHNPASNRR</sequence>
<dbReference type="Proteomes" id="UP001152523">
    <property type="component" value="Unassembled WGS sequence"/>
</dbReference>
<dbReference type="AlphaFoldDB" id="A0AAV0CHH3"/>
<feature type="region of interest" description="Disordered" evidence="1">
    <location>
        <begin position="58"/>
        <end position="126"/>
    </location>
</feature>
<accession>A0AAV0CHH3</accession>
<evidence type="ECO:0000256" key="2">
    <source>
        <dbReference type="SAM" id="Phobius"/>
    </source>
</evidence>
<feature type="transmembrane region" description="Helical" evidence="2">
    <location>
        <begin position="12"/>
        <end position="32"/>
    </location>
</feature>
<keyword evidence="2" id="KW-0472">Membrane</keyword>
<reference evidence="3" key="1">
    <citation type="submission" date="2022-07" db="EMBL/GenBank/DDBJ databases">
        <authorList>
            <person name="Macas J."/>
            <person name="Novak P."/>
            <person name="Neumann P."/>
        </authorList>
    </citation>
    <scope>NUCLEOTIDE SEQUENCE</scope>
</reference>
<name>A0AAV0CHH3_9ASTE</name>
<organism evidence="3 4">
    <name type="scientific">Cuscuta epithymum</name>
    <dbReference type="NCBI Taxonomy" id="186058"/>
    <lineage>
        <taxon>Eukaryota</taxon>
        <taxon>Viridiplantae</taxon>
        <taxon>Streptophyta</taxon>
        <taxon>Embryophyta</taxon>
        <taxon>Tracheophyta</taxon>
        <taxon>Spermatophyta</taxon>
        <taxon>Magnoliopsida</taxon>
        <taxon>eudicotyledons</taxon>
        <taxon>Gunneridae</taxon>
        <taxon>Pentapetalae</taxon>
        <taxon>asterids</taxon>
        <taxon>lamiids</taxon>
        <taxon>Solanales</taxon>
        <taxon>Convolvulaceae</taxon>
        <taxon>Cuscuteae</taxon>
        <taxon>Cuscuta</taxon>
        <taxon>Cuscuta subgen. Cuscuta</taxon>
    </lineage>
</organism>
<proteinExistence type="predicted"/>
<gene>
    <name evidence="3" type="ORF">CEPIT_LOCUS5394</name>
</gene>